<protein>
    <recommendedName>
        <fullName evidence="4">Spondin-like TSP1 domain-containing protein</fullName>
    </recommendedName>
</protein>
<gene>
    <name evidence="5" type="ORF">JRQ81_001757</name>
</gene>
<dbReference type="Gene3D" id="2.20.100.10">
    <property type="entry name" value="Thrombospondin type-1 (TSP1) repeat"/>
    <property type="match status" value="2"/>
</dbReference>
<feature type="domain" description="Spondin-like TSP1" evidence="4">
    <location>
        <begin position="33"/>
        <end position="91"/>
    </location>
</feature>
<dbReference type="AlphaFoldDB" id="A0A9Q0Y9E3"/>
<dbReference type="Pfam" id="PF19030">
    <property type="entry name" value="TSP1_ADAMTS"/>
    <property type="match status" value="1"/>
</dbReference>
<dbReference type="FunFam" id="2.20.100.10:FF:000015">
    <property type="entry name" value="Thrombospondin, type I, domain containing 7A"/>
    <property type="match status" value="1"/>
</dbReference>
<keyword evidence="6" id="KW-1185">Reference proteome</keyword>
<dbReference type="SUPFAM" id="SSF82895">
    <property type="entry name" value="TSP-1 type 1 repeat"/>
    <property type="match status" value="3"/>
</dbReference>
<dbReference type="SMART" id="SM00209">
    <property type="entry name" value="TSP1"/>
    <property type="match status" value="3"/>
</dbReference>
<evidence type="ECO:0000313" key="5">
    <source>
        <dbReference type="EMBL" id="KAJ7345807.1"/>
    </source>
</evidence>
<sequence length="396" mass="44079">MARSGEDVSDEFCADSNLPSKTVTCEVPCGMDCVVTEWSKWSPCSHSCSSKNAEGRQRRTRLILALPGEGGKPCPPSRALQEYRMCNEHSCNVVYWEVSAWNPCSENILITALNATINWNAEATCGVGMQTRKVFCMKSNYGQIPAKRWKVHKWSPCILVPDSIKQGILGANEACGRGLKSRAVTCVLEGNQTVDVSECLKWAEPMPSFVQECLIPCKDDCKFTPWSKFTSCASDCESTRTRRRTLTGRSRKQDKCQNTEVYPQVETERCPCAVFTTRPHGNWSECIIAAGNAEFQLESRLHGHTKECGEGVRFQALACYDKTGRLVESSHCNSSGYVEQPCVMPCPFDCKLSDWSSWSPCSSSCGTGVKIRSRWLKEKPYNGGRPCPKLDPKNQV</sequence>
<evidence type="ECO:0000256" key="2">
    <source>
        <dbReference type="ARBA" id="ARBA00023157"/>
    </source>
</evidence>
<keyword evidence="3" id="KW-0325">Glycoprotein</keyword>
<feature type="domain" description="Spondin-like TSP1" evidence="4">
    <location>
        <begin position="350"/>
        <end position="391"/>
    </location>
</feature>
<evidence type="ECO:0000256" key="1">
    <source>
        <dbReference type="ARBA" id="ARBA00022729"/>
    </source>
</evidence>
<comment type="caution">
    <text evidence="5">The sequence shown here is derived from an EMBL/GenBank/DDBJ whole genome shotgun (WGS) entry which is preliminary data.</text>
</comment>
<dbReference type="InterPro" id="IPR036383">
    <property type="entry name" value="TSP1_rpt_sf"/>
</dbReference>
<organism evidence="5 6">
    <name type="scientific">Phrynocephalus forsythii</name>
    <dbReference type="NCBI Taxonomy" id="171643"/>
    <lineage>
        <taxon>Eukaryota</taxon>
        <taxon>Metazoa</taxon>
        <taxon>Chordata</taxon>
        <taxon>Craniata</taxon>
        <taxon>Vertebrata</taxon>
        <taxon>Euteleostomi</taxon>
        <taxon>Lepidosauria</taxon>
        <taxon>Squamata</taxon>
        <taxon>Bifurcata</taxon>
        <taxon>Unidentata</taxon>
        <taxon>Episquamata</taxon>
        <taxon>Toxicofera</taxon>
        <taxon>Iguania</taxon>
        <taxon>Acrodonta</taxon>
        <taxon>Agamidae</taxon>
        <taxon>Agaminae</taxon>
        <taxon>Phrynocephalus</taxon>
    </lineage>
</organism>
<dbReference type="GO" id="GO:0030036">
    <property type="term" value="P:actin cytoskeleton organization"/>
    <property type="evidence" value="ECO:0007669"/>
    <property type="project" value="TreeGrafter"/>
</dbReference>
<dbReference type="FunFam" id="2.20.100.10:FF:000014">
    <property type="entry name" value="Thrombospondin type 1 domain containing 7A"/>
    <property type="match status" value="1"/>
</dbReference>
<dbReference type="InterPro" id="IPR044004">
    <property type="entry name" value="TSP1_spondin_dom"/>
</dbReference>
<keyword evidence="2" id="KW-1015">Disulfide bond</keyword>
<evidence type="ECO:0000313" key="6">
    <source>
        <dbReference type="Proteomes" id="UP001142489"/>
    </source>
</evidence>
<evidence type="ECO:0000256" key="3">
    <source>
        <dbReference type="ARBA" id="ARBA00023180"/>
    </source>
</evidence>
<accession>A0A9Q0Y9E3</accession>
<dbReference type="Proteomes" id="UP001142489">
    <property type="component" value="Unassembled WGS sequence"/>
</dbReference>
<dbReference type="PANTHER" id="PTHR11311:SF7">
    <property type="entry name" value="THROMBOSPONDIN TYPE-1 DOMAIN-CONTAINING PROTEIN 7B"/>
    <property type="match status" value="1"/>
</dbReference>
<dbReference type="OrthoDB" id="5814848at2759"/>
<dbReference type="PROSITE" id="PS50092">
    <property type="entry name" value="TSP1"/>
    <property type="match status" value="3"/>
</dbReference>
<dbReference type="EMBL" id="JAPFRF010000001">
    <property type="protein sequence ID" value="KAJ7345807.1"/>
    <property type="molecule type" value="Genomic_DNA"/>
</dbReference>
<feature type="non-terminal residue" evidence="5">
    <location>
        <position position="1"/>
    </location>
</feature>
<keyword evidence="1" id="KW-0732">Signal</keyword>
<reference evidence="5" key="1">
    <citation type="journal article" date="2023" name="DNA Res.">
        <title>Chromosome-level genome assembly of Phrynocephalus forsythii using third-generation DNA sequencing and Hi-C analysis.</title>
        <authorList>
            <person name="Qi Y."/>
            <person name="Zhao W."/>
            <person name="Zhao Y."/>
            <person name="Niu C."/>
            <person name="Cao S."/>
            <person name="Zhang Y."/>
        </authorList>
    </citation>
    <scope>NUCLEOTIDE SEQUENCE</scope>
    <source>
        <tissue evidence="5">Muscle</tissue>
    </source>
</reference>
<dbReference type="InterPro" id="IPR000884">
    <property type="entry name" value="TSP1_rpt"/>
</dbReference>
<dbReference type="PANTHER" id="PTHR11311">
    <property type="entry name" value="SPONDIN"/>
    <property type="match status" value="1"/>
</dbReference>
<name>A0A9Q0Y9E3_9SAUR</name>
<proteinExistence type="predicted"/>
<dbReference type="InterPro" id="IPR051418">
    <property type="entry name" value="Spondin/Thrombospondin_T1"/>
</dbReference>
<evidence type="ECO:0000259" key="4">
    <source>
        <dbReference type="Pfam" id="PF19028"/>
    </source>
</evidence>
<dbReference type="GO" id="GO:0005886">
    <property type="term" value="C:plasma membrane"/>
    <property type="evidence" value="ECO:0007669"/>
    <property type="project" value="TreeGrafter"/>
</dbReference>
<dbReference type="Pfam" id="PF19028">
    <property type="entry name" value="TSP1_spondin"/>
    <property type="match status" value="2"/>
</dbReference>